<dbReference type="EMBL" id="CYUD01000005">
    <property type="protein sequence ID" value="CUJ97106.1"/>
    <property type="molecule type" value="Genomic_DNA"/>
</dbReference>
<evidence type="ECO:0000313" key="2">
    <source>
        <dbReference type="Proteomes" id="UP000051260"/>
    </source>
</evidence>
<organism evidence="1 2">
    <name type="scientific">Ruegeria denitrificans</name>
    <dbReference type="NCBI Taxonomy" id="1715692"/>
    <lineage>
        <taxon>Bacteria</taxon>
        <taxon>Pseudomonadati</taxon>
        <taxon>Pseudomonadota</taxon>
        <taxon>Alphaproteobacteria</taxon>
        <taxon>Rhodobacterales</taxon>
        <taxon>Roseobacteraceae</taxon>
        <taxon>Ruegeria</taxon>
    </lineage>
</organism>
<dbReference type="RefSeq" id="WP_131726289.1">
    <property type="nucleotide sequence ID" value="NZ_CYUD01000005.1"/>
</dbReference>
<sequence length="92" mass="9909">MCTIGAINLDDGNYYLFKNKDFGLLNFDEHLISDPSMFGVSGVENFAATDDSEAVFSGLSIGANEHGLLCCNAHVSFTPANGRNYDILVEIA</sequence>
<dbReference type="Proteomes" id="UP000051260">
    <property type="component" value="Unassembled WGS sequence"/>
</dbReference>
<dbReference type="OrthoDB" id="9824117at2"/>
<protein>
    <submittedName>
        <fullName evidence="1">Uncharacterized protein</fullName>
    </submittedName>
</protein>
<accession>A0A0P1I8I2</accession>
<keyword evidence="2" id="KW-1185">Reference proteome</keyword>
<gene>
    <name evidence="1" type="ORF">RUE5091_01756</name>
</gene>
<proteinExistence type="predicted"/>
<dbReference type="STRING" id="1715692.RUE5091_01756"/>
<reference evidence="2" key="1">
    <citation type="submission" date="2015-09" db="EMBL/GenBank/DDBJ databases">
        <authorList>
            <person name="Rodrigo-Torres L."/>
            <person name="Arahal D.R."/>
        </authorList>
    </citation>
    <scope>NUCLEOTIDE SEQUENCE [LARGE SCALE GENOMIC DNA]</scope>
    <source>
        <strain evidence="2">CECT 5091</strain>
    </source>
</reference>
<dbReference type="AlphaFoldDB" id="A0A0P1I8I2"/>
<name>A0A0P1I8I2_9RHOB</name>
<evidence type="ECO:0000313" key="1">
    <source>
        <dbReference type="EMBL" id="CUJ97106.1"/>
    </source>
</evidence>